<dbReference type="Gene3D" id="1.10.10.10">
    <property type="entry name" value="Winged helix-like DNA-binding domain superfamily/Winged helix DNA-binding domain"/>
    <property type="match status" value="1"/>
</dbReference>
<dbReference type="InterPro" id="IPR009061">
    <property type="entry name" value="DNA-bd_dom_put_sf"/>
</dbReference>
<gene>
    <name evidence="2" type="ORF">YBN1229_v1_3538</name>
</gene>
<accession>A0A0D6JKC0</accession>
<reference evidence="3" key="1">
    <citation type="submission" date="2015-02" db="EMBL/GenBank/DDBJ databases">
        <authorList>
            <person name="Chooi Y.-H."/>
        </authorList>
    </citation>
    <scope>NUCLEOTIDE SEQUENCE [LARGE SCALE GENOMIC DNA]</scope>
    <source>
        <strain evidence="3">strain Y</strain>
    </source>
</reference>
<dbReference type="KEGG" id="fiy:BN1229_v1_3538"/>
<name>A0A0D6JKC0_9HYPH</name>
<evidence type="ECO:0000259" key="1">
    <source>
        <dbReference type="Pfam" id="PF12728"/>
    </source>
</evidence>
<dbReference type="InterPro" id="IPR041657">
    <property type="entry name" value="HTH_17"/>
</dbReference>
<dbReference type="SUPFAM" id="SSF46955">
    <property type="entry name" value="Putative DNA-binding domain"/>
    <property type="match status" value="1"/>
</dbReference>
<dbReference type="Proteomes" id="UP000033187">
    <property type="component" value="Chromosome 1"/>
</dbReference>
<dbReference type="InterPro" id="IPR036388">
    <property type="entry name" value="WH-like_DNA-bd_sf"/>
</dbReference>
<dbReference type="Pfam" id="PF12728">
    <property type="entry name" value="HTH_17"/>
    <property type="match status" value="1"/>
</dbReference>
<keyword evidence="3" id="KW-1185">Reference proteome</keyword>
<evidence type="ECO:0000313" key="2">
    <source>
        <dbReference type="EMBL" id="CPR22105.1"/>
    </source>
</evidence>
<dbReference type="KEGG" id="fil:BN1229_v1_2377"/>
<proteinExistence type="predicted"/>
<protein>
    <recommendedName>
        <fullName evidence="1">Helix-turn-helix domain-containing protein</fullName>
    </recommendedName>
</protein>
<evidence type="ECO:0000313" key="3">
    <source>
        <dbReference type="Proteomes" id="UP000033187"/>
    </source>
</evidence>
<feature type="domain" description="Helix-turn-helix" evidence="1">
    <location>
        <begin position="18"/>
        <end position="72"/>
    </location>
</feature>
<dbReference type="AlphaFoldDB" id="A0A0D6JKC0"/>
<dbReference type="OrthoDB" id="9806994at2"/>
<dbReference type="EMBL" id="LN829119">
    <property type="protein sequence ID" value="CPR22105.1"/>
    <property type="molecule type" value="Genomic_DNA"/>
</dbReference>
<sequence>MQTQEQWPVADIPERKTLLQTAQAAAYLHISPRTLEDYRIKGGGPVFIRLGLGKRSPVLYDLADLNAWLDSRKVAATFEES</sequence>
<dbReference type="RefSeq" id="WP_046478316.1">
    <property type="nucleotide sequence ID" value="NZ_LN829118.1"/>
</dbReference>
<organism evidence="2 3">
    <name type="scientific">Candidatus Filomicrobium marinum</name>
    <dbReference type="NCBI Taxonomy" id="1608628"/>
    <lineage>
        <taxon>Bacteria</taxon>
        <taxon>Pseudomonadati</taxon>
        <taxon>Pseudomonadota</taxon>
        <taxon>Alphaproteobacteria</taxon>
        <taxon>Hyphomicrobiales</taxon>
        <taxon>Hyphomicrobiaceae</taxon>
        <taxon>Filomicrobium</taxon>
    </lineage>
</organism>